<feature type="region of interest" description="Disordered" evidence="1">
    <location>
        <begin position="1133"/>
        <end position="1159"/>
    </location>
</feature>
<protein>
    <recommendedName>
        <fullName evidence="2">Fe2OG dioxygenase domain-containing protein</fullName>
    </recommendedName>
</protein>
<evidence type="ECO:0000259" key="2">
    <source>
        <dbReference type="PROSITE" id="PS51471"/>
    </source>
</evidence>
<dbReference type="EMBL" id="JAACJK010000058">
    <property type="protein sequence ID" value="KAF5336602.1"/>
    <property type="molecule type" value="Genomic_DNA"/>
</dbReference>
<dbReference type="Proteomes" id="UP000541558">
    <property type="component" value="Unassembled WGS sequence"/>
</dbReference>
<dbReference type="OrthoDB" id="124582at2759"/>
<dbReference type="Pfam" id="PF13640">
    <property type="entry name" value="2OG-FeII_Oxy_3"/>
    <property type="match status" value="1"/>
</dbReference>
<reference evidence="3 4" key="1">
    <citation type="journal article" date="2020" name="ISME J.">
        <title>Uncovering the hidden diversity of litter-decomposition mechanisms in mushroom-forming fungi.</title>
        <authorList>
            <person name="Floudas D."/>
            <person name="Bentzer J."/>
            <person name="Ahren D."/>
            <person name="Johansson T."/>
            <person name="Persson P."/>
            <person name="Tunlid A."/>
        </authorList>
    </citation>
    <scope>NUCLEOTIDE SEQUENCE [LARGE SCALE GENOMIC DNA]</scope>
    <source>
        <strain evidence="3 4">CBS 175.51</strain>
    </source>
</reference>
<evidence type="ECO:0000313" key="3">
    <source>
        <dbReference type="EMBL" id="KAF5336602.1"/>
    </source>
</evidence>
<dbReference type="Gene3D" id="2.60.120.620">
    <property type="entry name" value="q2cbj1_9rhob like domain"/>
    <property type="match status" value="1"/>
</dbReference>
<feature type="domain" description="Fe2OG dioxygenase" evidence="2">
    <location>
        <begin position="146"/>
        <end position="248"/>
    </location>
</feature>
<organism evidence="3 4">
    <name type="scientific">Ephemerocybe angulata</name>
    <dbReference type="NCBI Taxonomy" id="980116"/>
    <lineage>
        <taxon>Eukaryota</taxon>
        <taxon>Fungi</taxon>
        <taxon>Dikarya</taxon>
        <taxon>Basidiomycota</taxon>
        <taxon>Agaricomycotina</taxon>
        <taxon>Agaricomycetes</taxon>
        <taxon>Agaricomycetidae</taxon>
        <taxon>Agaricales</taxon>
        <taxon>Agaricineae</taxon>
        <taxon>Psathyrellaceae</taxon>
        <taxon>Ephemerocybe</taxon>
    </lineage>
</organism>
<dbReference type="InterPro" id="IPR044862">
    <property type="entry name" value="Pro_4_hyd_alph_FE2OG_OXY"/>
</dbReference>
<evidence type="ECO:0000256" key="1">
    <source>
        <dbReference type="SAM" id="MobiDB-lite"/>
    </source>
</evidence>
<accession>A0A8H5C7F5</accession>
<name>A0A8H5C7F5_9AGAR</name>
<dbReference type="PANTHER" id="PTHR33099">
    <property type="entry name" value="FE2OG DIOXYGENASE DOMAIN-CONTAINING PROTEIN"/>
    <property type="match status" value="1"/>
</dbReference>
<feature type="compositionally biased region" description="Low complexity" evidence="1">
    <location>
        <begin position="1133"/>
        <end position="1147"/>
    </location>
</feature>
<proteinExistence type="predicted"/>
<dbReference type="PROSITE" id="PS51471">
    <property type="entry name" value="FE2OG_OXY"/>
    <property type="match status" value="1"/>
</dbReference>
<dbReference type="InterPro" id="IPR005123">
    <property type="entry name" value="Oxoglu/Fe-dep_dioxygenase_dom"/>
</dbReference>
<sequence length="1166" mass="126916">MSVEAMATAQELEVPQTAQTPTEDDSEEEYDGDLNDDLHDALSGDFKFTGNFYHRSTDANAPSPGLTVEGLGLIGLPLSERDAKLLISRAAQAPFGKGDQTVIDTDVRDTWEIEPANVSFANPKWKEFIDQTAFKTVWATLGVAPYTTMPRCELYKLLLYQEGSHFLPHQDTEKANGMFATIVVVLPSAFEGGQLHVSHGGRSAVIDVAQNSAWNTSILAWYTDVMHEVKPITSGYRLALSYNLIHTSPNTPQPSLPNEEGVMDDLRQTLERWDRDMYDEMPDPPLYAYMLSHQYSQNDLNRGAAALKGRDAHLVAHLRPVAEELGFSVCLANLKRTESGCADDCGYNYNKRGRYGRGWYDSDEDEDEDEHVTMLEVEDSSMELSNVVRLEENGPKNMGLGTFALDSEALVPRNAFEDLEPDDQEYEGYMGNGAGGLEQWYNRSALVLFRKEDETDIIMSVSGPAAVLRNLEVTDTPTPTAQQVVNSVLAKLSDAATAATIIRHALAWKQNDVWNKAIPYIGPSLEAVSSEITRALDVFDLDSIKPGLAQLVKKRAGLQQRLEVVKAIVAYLGNAADSDWVEELTKEALSTYKAASVADVGTLVRIAQERGVGTLQTVVLPKLAAQAGTYEFHVTLAKALNQHAKQLTDSDPKTIQNKGEFEGVVRQCIRAAIAQWDSVVQATAPHANHYMLARPAPALSPTVKTERINNLVQLSFEVQDTELCVAVFNGAGVQHRMEVMTAIRGQIGSASPEWVKELGKTSLSSYSTPAVSDVPTLSWISQELGAEGIRNLVVQKVPKSGTYAFLIALAKSLHERRSLLSRVPETTDQTKTEFAGAISQCLLSAVPQWEQGIPTPPVHGGYPYHGYRAAPVDTGPALKVQRIIEIVEFCFTIGDLKPCSRLFTLLLEIPANVKVDDRFKLLLSPLMSQLKATLAKLGKSITLEPFRSFFKNAIAIYLARILGPVPVAQPAALPARAIGCGCAECKQLNAWLSTATPSISFRAVQARRTHLEREIAQARIPHLISTETVRNRGSPYTLVVSKRPEVMGGLNWKEAQTKAVAFIRSVADDKGLKELMPDRYEDVLRAVAGSKVFVVGAMTIADPDGIAPTTPAAATAANGTTAPLASSSTVAAGVSAPAAGPSASVAGAKRKQRDPPKNTIAFIDLT</sequence>
<comment type="caution">
    <text evidence="3">The sequence shown here is derived from an EMBL/GenBank/DDBJ whole genome shotgun (WGS) entry which is preliminary data.</text>
</comment>
<gene>
    <name evidence="3" type="ORF">D9611_006619</name>
</gene>
<feature type="region of interest" description="Disordered" evidence="1">
    <location>
        <begin position="1"/>
        <end position="36"/>
    </location>
</feature>
<evidence type="ECO:0000313" key="4">
    <source>
        <dbReference type="Proteomes" id="UP000541558"/>
    </source>
</evidence>
<keyword evidence="4" id="KW-1185">Reference proteome</keyword>
<dbReference type="AlphaFoldDB" id="A0A8H5C7F5"/>
<feature type="compositionally biased region" description="Acidic residues" evidence="1">
    <location>
        <begin position="22"/>
        <end position="35"/>
    </location>
</feature>
<dbReference type="PANTHER" id="PTHR33099:SF7">
    <property type="entry name" value="MYND-TYPE DOMAIN-CONTAINING PROTEIN"/>
    <property type="match status" value="1"/>
</dbReference>